<evidence type="ECO:0000259" key="2">
    <source>
        <dbReference type="Pfam" id="PF07853"/>
    </source>
</evidence>
<dbReference type="Pfam" id="PF03747">
    <property type="entry name" value="ADP_ribosyl_GH"/>
    <property type="match status" value="1"/>
</dbReference>
<comment type="caution">
    <text evidence="3">The sequence shown here is derived from an EMBL/GenBank/DDBJ whole genome shotgun (WGS) entry which is preliminary data.</text>
</comment>
<keyword evidence="1" id="KW-0812">Transmembrane</keyword>
<feature type="domain" description="DUF1648" evidence="2">
    <location>
        <begin position="327"/>
        <end position="366"/>
    </location>
</feature>
<feature type="transmembrane region" description="Helical" evidence="1">
    <location>
        <begin position="449"/>
        <end position="473"/>
    </location>
</feature>
<feature type="transmembrane region" description="Helical" evidence="1">
    <location>
        <begin position="323"/>
        <end position="342"/>
    </location>
</feature>
<keyword evidence="1" id="KW-0472">Membrane</keyword>
<dbReference type="SUPFAM" id="SSF101478">
    <property type="entry name" value="ADP-ribosylglycohydrolase"/>
    <property type="match status" value="1"/>
</dbReference>
<evidence type="ECO:0000256" key="1">
    <source>
        <dbReference type="SAM" id="Phobius"/>
    </source>
</evidence>
<protein>
    <recommendedName>
        <fullName evidence="2">DUF1648 domain-containing protein</fullName>
    </recommendedName>
</protein>
<dbReference type="EMBL" id="JAPMOS010000051">
    <property type="protein sequence ID" value="KAJ4457248.1"/>
    <property type="molecule type" value="Genomic_DNA"/>
</dbReference>
<gene>
    <name evidence="3" type="ORF">PAPYR_7322</name>
</gene>
<dbReference type="InterPro" id="IPR012867">
    <property type="entry name" value="DUF1648"/>
</dbReference>
<name>A0ABQ8UGH6_9EUKA</name>
<dbReference type="Pfam" id="PF07853">
    <property type="entry name" value="DUF1648"/>
    <property type="match status" value="1"/>
</dbReference>
<feature type="transmembrane region" description="Helical" evidence="1">
    <location>
        <begin position="363"/>
        <end position="387"/>
    </location>
</feature>
<evidence type="ECO:0000313" key="3">
    <source>
        <dbReference type="EMBL" id="KAJ4457248.1"/>
    </source>
</evidence>
<evidence type="ECO:0000313" key="4">
    <source>
        <dbReference type="Proteomes" id="UP001141327"/>
    </source>
</evidence>
<sequence>MYRVREVMTAIMLGDAMATTYKSGGHDGRGMASAFSPGAWVYGSTTLIASTVASALGERGRIGTEILDALARRHHATVATVPWDATYSQVLAAYEKGRDWRAVASTFRNPTSLPAEPPGSKTAGFLCGLLVLVAYHMDDPEALAEQIGTFVGLTHIHPEALRTAHLVASLYMSAQRTRGEQLEWSRWVDVAEMCFPGQQGPSAGGLLAQLRRCNSPAEVIETFGAGMLGYITDTVPIAIWLAATSMHTPYAQVMQTTCQVISQSRALCPGLIGALVSAFAVAFQGPHAAPMEWMAGLPPPPSRAAWAPCLHGPHCPWSTMFKLAVLLTVALLVETGFIYKRLPDQVIIHWNYQGIPDGFGTKTMLLSAFLISPLLTMITMTCMALFIEKIPDQFINIPNKPYFLAPERRHASLSYVKGQVMALANGITIYNMALELNAYLGNAQPQWRMGLFTAILTVGLMAWICGTVVLIILHFRVPRAVTTASTSAKTD</sequence>
<keyword evidence="4" id="KW-1185">Reference proteome</keyword>
<dbReference type="Gene3D" id="1.10.4080.10">
    <property type="entry name" value="ADP-ribosylation/Crystallin J1"/>
    <property type="match status" value="1"/>
</dbReference>
<keyword evidence="1" id="KW-1133">Transmembrane helix</keyword>
<dbReference type="InterPro" id="IPR005502">
    <property type="entry name" value="Ribosyl_crysJ1"/>
</dbReference>
<proteinExistence type="predicted"/>
<reference evidence="3" key="1">
    <citation type="journal article" date="2022" name="bioRxiv">
        <title>Genomics of Preaxostyla Flagellates Illuminates Evolutionary Transitions and the Path Towards Mitochondrial Loss.</title>
        <authorList>
            <person name="Novak L.V.F."/>
            <person name="Treitli S.C."/>
            <person name="Pyrih J."/>
            <person name="Halakuc P."/>
            <person name="Pipaliya S.V."/>
            <person name="Vacek V."/>
            <person name="Brzon O."/>
            <person name="Soukal P."/>
            <person name="Eme L."/>
            <person name="Dacks J.B."/>
            <person name="Karnkowska A."/>
            <person name="Elias M."/>
            <person name="Hampl V."/>
        </authorList>
    </citation>
    <scope>NUCLEOTIDE SEQUENCE</scope>
    <source>
        <strain evidence="3">RCP-MX</strain>
    </source>
</reference>
<organism evidence="3 4">
    <name type="scientific">Paratrimastix pyriformis</name>
    <dbReference type="NCBI Taxonomy" id="342808"/>
    <lineage>
        <taxon>Eukaryota</taxon>
        <taxon>Metamonada</taxon>
        <taxon>Preaxostyla</taxon>
        <taxon>Paratrimastigidae</taxon>
        <taxon>Paratrimastix</taxon>
    </lineage>
</organism>
<dbReference type="InterPro" id="IPR036705">
    <property type="entry name" value="Ribosyl_crysJ1_sf"/>
</dbReference>
<accession>A0ABQ8UGH6</accession>
<dbReference type="Proteomes" id="UP001141327">
    <property type="component" value="Unassembled WGS sequence"/>
</dbReference>